<organism evidence="2 3">
    <name type="scientific">Botryobasidium botryosum (strain FD-172 SS1)</name>
    <dbReference type="NCBI Taxonomy" id="930990"/>
    <lineage>
        <taxon>Eukaryota</taxon>
        <taxon>Fungi</taxon>
        <taxon>Dikarya</taxon>
        <taxon>Basidiomycota</taxon>
        <taxon>Agaricomycotina</taxon>
        <taxon>Agaricomycetes</taxon>
        <taxon>Cantharellales</taxon>
        <taxon>Botryobasidiaceae</taxon>
        <taxon>Botryobasidium</taxon>
    </lineage>
</organism>
<dbReference type="Proteomes" id="UP000027195">
    <property type="component" value="Unassembled WGS sequence"/>
</dbReference>
<accession>A0A067MJC6</accession>
<evidence type="ECO:0000256" key="1">
    <source>
        <dbReference type="SAM" id="MobiDB-lite"/>
    </source>
</evidence>
<gene>
    <name evidence="2" type="ORF">BOTBODRAFT_273997</name>
</gene>
<keyword evidence="3" id="KW-1185">Reference proteome</keyword>
<feature type="region of interest" description="Disordered" evidence="1">
    <location>
        <begin position="1"/>
        <end position="37"/>
    </location>
</feature>
<reference evidence="3" key="1">
    <citation type="journal article" date="2014" name="Proc. Natl. Acad. Sci. U.S.A.">
        <title>Extensive sampling of basidiomycete genomes demonstrates inadequacy of the white-rot/brown-rot paradigm for wood decay fungi.</title>
        <authorList>
            <person name="Riley R."/>
            <person name="Salamov A.A."/>
            <person name="Brown D.W."/>
            <person name="Nagy L.G."/>
            <person name="Floudas D."/>
            <person name="Held B.W."/>
            <person name="Levasseur A."/>
            <person name="Lombard V."/>
            <person name="Morin E."/>
            <person name="Otillar R."/>
            <person name="Lindquist E.A."/>
            <person name="Sun H."/>
            <person name="LaButti K.M."/>
            <person name="Schmutz J."/>
            <person name="Jabbour D."/>
            <person name="Luo H."/>
            <person name="Baker S.E."/>
            <person name="Pisabarro A.G."/>
            <person name="Walton J.D."/>
            <person name="Blanchette R.A."/>
            <person name="Henrissat B."/>
            <person name="Martin F."/>
            <person name="Cullen D."/>
            <person name="Hibbett D.S."/>
            <person name="Grigoriev I.V."/>
        </authorList>
    </citation>
    <scope>NUCLEOTIDE SEQUENCE [LARGE SCALE GENOMIC DNA]</scope>
    <source>
        <strain evidence="3">FD-172 SS1</strain>
    </source>
</reference>
<evidence type="ECO:0000313" key="2">
    <source>
        <dbReference type="EMBL" id="KDQ15843.1"/>
    </source>
</evidence>
<dbReference type="EMBL" id="KL198030">
    <property type="protein sequence ID" value="KDQ15843.1"/>
    <property type="molecule type" value="Genomic_DNA"/>
</dbReference>
<proteinExistence type="predicted"/>
<evidence type="ECO:0000313" key="3">
    <source>
        <dbReference type="Proteomes" id="UP000027195"/>
    </source>
</evidence>
<name>A0A067MJC6_BOTB1</name>
<dbReference type="InParanoid" id="A0A067MJC6"/>
<dbReference type="AlphaFoldDB" id="A0A067MJC6"/>
<protein>
    <submittedName>
        <fullName evidence="2">Uncharacterized protein</fullName>
    </submittedName>
</protein>
<dbReference type="HOGENOM" id="CLU_2512320_0_0_1"/>
<sequence>MVDSKTLIAPVASRAPRRGTNGPGGVPSAMAHPNPSELENGRFLRRIRLVGMEGIDSETVQALASSAVEVVISQDPLEWDPSKAD</sequence>